<proteinExistence type="predicted"/>
<dbReference type="NCBIfam" id="NF040973">
    <property type="entry name" value="restrict_Sau3AI"/>
    <property type="match status" value="1"/>
</dbReference>
<evidence type="ECO:0000256" key="3">
    <source>
        <dbReference type="ARBA" id="ARBA00022801"/>
    </source>
</evidence>
<evidence type="ECO:0000256" key="1">
    <source>
        <dbReference type="ARBA" id="ARBA00022722"/>
    </source>
</evidence>
<dbReference type="REBASE" id="262928">
    <property type="entry name" value="AmaH16ORF10737P"/>
</dbReference>
<dbReference type="EMBL" id="PTIW01000007">
    <property type="protein sequence ID" value="PPK61802.1"/>
    <property type="molecule type" value="Genomic_DNA"/>
</dbReference>
<dbReference type="GO" id="GO:0004519">
    <property type="term" value="F:endonuclease activity"/>
    <property type="evidence" value="ECO:0007669"/>
    <property type="project" value="UniProtKB-KW"/>
</dbReference>
<sequence length="461" mass="54076">MKVNYDNTSSSSIFKYSKQFLEKSLRDILDESDTIYLSTEILKYKGKRKGLFGDIIEEYLFGIRNNSDKSPDFKYAGVELKTTPLKKHTKNKYSAKERLVFSMIDYMSIIDEVWDTSSFLKKNKLLLLMFYLFEKDKSILDYKFKFVKLLNLLSEISEADIVQIKKDWETIVNKIKAGEAHLLSEGDTAYLGAATKASKSTDRRPQPNNSISAKPRAFSLKTTYINYLIQRFLGKEDKNTISLIDKDKKLPLTIEENIYSRFNKYLNKTNLEIEESFSLHYKKRPKNHRRLLINKLLGASSNKIEEFEKANITLKVVALEPSGKLVESISFPIFRYKEIVNEIWEESDFFNQLNEKRFLFVIFQKTKEGFDVLRNVKFWNFPMKDIDSVKWVWEETVKRIKNKQAYKLPSIKENAVAHVRPHGRNSNDKIDTGYGTKEVKKCFWLNAKYIEEQLNTKNLIN</sequence>
<dbReference type="Gene3D" id="3.40.600.10">
    <property type="entry name" value="DNA mismatch repair MutH/Restriction endonuclease, type II"/>
    <property type="match status" value="2"/>
</dbReference>
<dbReference type="CDD" id="cd22355">
    <property type="entry name" value="Sau3AI_C"/>
    <property type="match status" value="1"/>
</dbReference>
<comment type="caution">
    <text evidence="5">The sequence shown here is derived from an EMBL/GenBank/DDBJ whole genome shotgun (WGS) entry which is preliminary data.</text>
</comment>
<feature type="domain" description="DNA mismatch repair MutH/Type II restriction enzyme Sau3AI" evidence="4">
    <location>
        <begin position="61"/>
        <end position="167"/>
    </location>
</feature>
<dbReference type="GO" id="GO:0016787">
    <property type="term" value="F:hydrolase activity"/>
    <property type="evidence" value="ECO:0007669"/>
    <property type="project" value="UniProtKB-KW"/>
</dbReference>
<evidence type="ECO:0000259" key="4">
    <source>
        <dbReference type="SMART" id="SM00927"/>
    </source>
</evidence>
<keyword evidence="3" id="KW-0378">Hydrolase</keyword>
<keyword evidence="1" id="KW-0540">Nuclease</keyword>
<dbReference type="InterPro" id="IPR037057">
    <property type="entry name" value="DNA_rep_MutH/T2_RE_sf"/>
</dbReference>
<name>A0AB36ZY92_9BACT</name>
<accession>A0AB36ZY92</accession>
<dbReference type="Pfam" id="PF02976">
    <property type="entry name" value="MutH"/>
    <property type="match status" value="2"/>
</dbReference>
<organism evidence="5 6">
    <name type="scientific">Malaciobacter marinus</name>
    <dbReference type="NCBI Taxonomy" id="505249"/>
    <lineage>
        <taxon>Bacteria</taxon>
        <taxon>Pseudomonadati</taxon>
        <taxon>Campylobacterota</taxon>
        <taxon>Epsilonproteobacteria</taxon>
        <taxon>Campylobacterales</taxon>
        <taxon>Arcobacteraceae</taxon>
        <taxon>Malaciobacter</taxon>
    </lineage>
</organism>
<dbReference type="Proteomes" id="UP000239861">
    <property type="component" value="Unassembled WGS sequence"/>
</dbReference>
<dbReference type="SMART" id="SM00927">
    <property type="entry name" value="MutH"/>
    <property type="match status" value="1"/>
</dbReference>
<dbReference type="AlphaFoldDB" id="A0AB36ZY92"/>
<dbReference type="SUPFAM" id="SSF52980">
    <property type="entry name" value="Restriction endonuclease-like"/>
    <property type="match status" value="2"/>
</dbReference>
<dbReference type="InterPro" id="IPR011337">
    <property type="entry name" value="DNA_rep_MutH/RE_typeII_Sau3AI"/>
</dbReference>
<dbReference type="RefSeq" id="WP_079577586.1">
    <property type="nucleotide sequence ID" value="NZ_FUYO01000006.1"/>
</dbReference>
<protein>
    <submittedName>
        <fullName evidence="5">DNA mismatch repair protein MutH</fullName>
    </submittedName>
</protein>
<keyword evidence="2" id="KW-0255">Endonuclease</keyword>
<evidence type="ECO:0000313" key="6">
    <source>
        <dbReference type="Proteomes" id="UP000239861"/>
    </source>
</evidence>
<reference evidence="5 6" key="1">
    <citation type="submission" date="2018-02" db="EMBL/GenBank/DDBJ databases">
        <title>Subsurface microbial communities from deep shales in Ohio and West Virginia, USA.</title>
        <authorList>
            <person name="Wrighton K."/>
        </authorList>
    </citation>
    <scope>NUCLEOTIDE SEQUENCE [LARGE SCALE GENOMIC DNA]</scope>
    <source>
        <strain evidence="5 6">MARC-MIP3H16</strain>
    </source>
</reference>
<dbReference type="GO" id="GO:0003677">
    <property type="term" value="F:DNA binding"/>
    <property type="evidence" value="ECO:0007669"/>
    <property type="project" value="InterPro"/>
</dbReference>
<dbReference type="CDD" id="cd22356">
    <property type="entry name" value="Sau3AI_N-like"/>
    <property type="match status" value="1"/>
</dbReference>
<evidence type="ECO:0000256" key="2">
    <source>
        <dbReference type="ARBA" id="ARBA00022759"/>
    </source>
</evidence>
<gene>
    <name evidence="5" type="ORF">B0F89_10738</name>
</gene>
<dbReference type="InterPro" id="IPR011335">
    <property type="entry name" value="Restrct_endonuc-II-like"/>
</dbReference>
<evidence type="ECO:0000313" key="5">
    <source>
        <dbReference type="EMBL" id="PPK61802.1"/>
    </source>
</evidence>